<evidence type="ECO:0000313" key="2">
    <source>
        <dbReference type="EMBL" id="BAH73629.1"/>
    </source>
</evidence>
<accession>C4XTW4</accession>
<feature type="region of interest" description="Disordered" evidence="1">
    <location>
        <begin position="36"/>
        <end position="78"/>
    </location>
</feature>
<sequence length="150" mass="16465">MDISSVPPKINERQVMKVPRAANHFLHERALTRGLTRKQPERVAGDRFLPAPVGFPGPAPPSPPVRRPGHPLESRGRPPSWAVPLGLGDWSPRAWFRSRVAPLGPKPDFPGSAFYLARLVSWANPVLPSTASNTVRAIFRLSKANPFGTK</sequence>
<proteinExistence type="predicted"/>
<evidence type="ECO:0000256" key="1">
    <source>
        <dbReference type="SAM" id="MobiDB-lite"/>
    </source>
</evidence>
<feature type="compositionally biased region" description="Pro residues" evidence="1">
    <location>
        <begin position="53"/>
        <end position="66"/>
    </location>
</feature>
<dbReference type="HOGENOM" id="CLU_1737603_0_0_7"/>
<reference evidence="2 3" key="1">
    <citation type="journal article" date="2009" name="Genome Res.">
        <title>Whole genome sequence of Desulfovibrio magneticus strain RS-1 revealed common gene clusters in magnetotactic bacteria.</title>
        <authorList>
            <person name="Nakazawa H."/>
            <person name="Arakaki A."/>
            <person name="Narita-Yamada S."/>
            <person name="Yashiro I."/>
            <person name="Jinno K."/>
            <person name="Aoki N."/>
            <person name="Tsuruyama A."/>
            <person name="Okamura Y."/>
            <person name="Tanikawa S."/>
            <person name="Fujita N."/>
            <person name="Takeyama H."/>
            <person name="Matsunaga T."/>
        </authorList>
    </citation>
    <scope>NUCLEOTIDE SEQUENCE [LARGE SCALE GENOMIC DNA]</scope>
    <source>
        <strain evidence="3">ATCC 700980 / DSM 13731 / RS-1</strain>
    </source>
</reference>
<organism evidence="2 3">
    <name type="scientific">Solidesulfovibrio magneticus (strain ATCC 700980 / DSM 13731 / RS-1)</name>
    <name type="common">Desulfovibrio magneticus</name>
    <dbReference type="NCBI Taxonomy" id="573370"/>
    <lineage>
        <taxon>Bacteria</taxon>
        <taxon>Pseudomonadati</taxon>
        <taxon>Thermodesulfobacteriota</taxon>
        <taxon>Desulfovibrionia</taxon>
        <taxon>Desulfovibrionales</taxon>
        <taxon>Desulfovibrionaceae</taxon>
        <taxon>Solidesulfovibrio</taxon>
    </lineage>
</organism>
<evidence type="ECO:0000313" key="3">
    <source>
        <dbReference type="Proteomes" id="UP000009071"/>
    </source>
</evidence>
<dbReference type="Proteomes" id="UP000009071">
    <property type="component" value="Chromosome"/>
</dbReference>
<protein>
    <submittedName>
        <fullName evidence="2">Uncharacterized protein</fullName>
    </submittedName>
</protein>
<keyword evidence="3" id="KW-1185">Reference proteome</keyword>
<dbReference type="KEGG" id="dma:DMR_01380"/>
<dbReference type="EMBL" id="AP010904">
    <property type="protein sequence ID" value="BAH73629.1"/>
    <property type="molecule type" value="Genomic_DNA"/>
</dbReference>
<dbReference type="AlphaFoldDB" id="C4XTW4"/>
<dbReference type="STRING" id="573370.DMR_01380"/>
<name>C4XTW4_SOLM1</name>
<gene>
    <name evidence="2" type="ordered locus">DMR_01380</name>
</gene>